<evidence type="ECO:0000313" key="4">
    <source>
        <dbReference type="Proteomes" id="UP000615234"/>
    </source>
</evidence>
<keyword evidence="1" id="KW-0238">DNA-binding</keyword>
<dbReference type="PANTHER" id="PTHR46558:SF4">
    <property type="entry name" value="DNA-BIDING PHAGE PROTEIN"/>
    <property type="match status" value="1"/>
</dbReference>
<dbReference type="Pfam" id="PF01381">
    <property type="entry name" value="HTH_3"/>
    <property type="match status" value="1"/>
</dbReference>
<reference evidence="3 4" key="1">
    <citation type="submission" date="2020-08" db="EMBL/GenBank/DDBJ databases">
        <title>Genome public.</title>
        <authorList>
            <person name="Liu C."/>
            <person name="Sun Q."/>
        </authorList>
    </citation>
    <scope>NUCLEOTIDE SEQUENCE [LARGE SCALE GENOMIC DNA]</scope>
    <source>
        <strain evidence="3 4">NSJ-10</strain>
    </source>
</reference>
<dbReference type="CDD" id="cd00093">
    <property type="entry name" value="HTH_XRE"/>
    <property type="match status" value="1"/>
</dbReference>
<protein>
    <submittedName>
        <fullName evidence="3">Helix-turn-helix transcriptional regulator</fullName>
    </submittedName>
</protein>
<sequence length="84" mass="9641">MSKHAEATHNDKRYIELGYNISYYRKHKGYTQEQLAEKLDISRQHLGAVEAPNIVRSVSLDLLFNIADALEVDVRELLDFHGNA</sequence>
<dbReference type="Gene3D" id="1.10.260.40">
    <property type="entry name" value="lambda repressor-like DNA-binding domains"/>
    <property type="match status" value="1"/>
</dbReference>
<dbReference type="EMBL" id="JACOOX010000005">
    <property type="protein sequence ID" value="MBC5663165.1"/>
    <property type="molecule type" value="Genomic_DNA"/>
</dbReference>
<dbReference type="InterPro" id="IPR010982">
    <property type="entry name" value="Lambda_DNA-bd_dom_sf"/>
</dbReference>
<feature type="domain" description="HTH cro/C1-type" evidence="2">
    <location>
        <begin position="21"/>
        <end position="77"/>
    </location>
</feature>
<dbReference type="Proteomes" id="UP000615234">
    <property type="component" value="Unassembled WGS sequence"/>
</dbReference>
<dbReference type="GO" id="GO:0003677">
    <property type="term" value="F:DNA binding"/>
    <property type="evidence" value="ECO:0007669"/>
    <property type="project" value="UniProtKB-KW"/>
</dbReference>
<name>A0A8I0AJG7_9FIRM</name>
<dbReference type="InterPro" id="IPR001387">
    <property type="entry name" value="Cro/C1-type_HTH"/>
</dbReference>
<dbReference type="SMART" id="SM00530">
    <property type="entry name" value="HTH_XRE"/>
    <property type="match status" value="1"/>
</dbReference>
<gene>
    <name evidence="3" type="ORF">H8S09_09720</name>
</gene>
<keyword evidence="4" id="KW-1185">Reference proteome</keyword>
<organism evidence="3 4">
    <name type="scientific">Coprococcus hominis</name>
    <name type="common">ex Liu et al. 2022</name>
    <dbReference type="NCBI Taxonomy" id="2763039"/>
    <lineage>
        <taxon>Bacteria</taxon>
        <taxon>Bacillati</taxon>
        <taxon>Bacillota</taxon>
        <taxon>Clostridia</taxon>
        <taxon>Lachnospirales</taxon>
        <taxon>Lachnospiraceae</taxon>
        <taxon>Coprococcus</taxon>
    </lineage>
</organism>
<dbReference type="AlphaFoldDB" id="A0A8I0AJG7"/>
<evidence type="ECO:0000313" key="3">
    <source>
        <dbReference type="EMBL" id="MBC5663165.1"/>
    </source>
</evidence>
<comment type="caution">
    <text evidence="3">The sequence shown here is derived from an EMBL/GenBank/DDBJ whole genome shotgun (WGS) entry which is preliminary data.</text>
</comment>
<dbReference type="PANTHER" id="PTHR46558">
    <property type="entry name" value="TRACRIPTIONAL REGULATORY PROTEIN-RELATED-RELATED"/>
    <property type="match status" value="1"/>
</dbReference>
<dbReference type="PROSITE" id="PS50943">
    <property type="entry name" value="HTH_CROC1"/>
    <property type="match status" value="1"/>
</dbReference>
<evidence type="ECO:0000259" key="2">
    <source>
        <dbReference type="PROSITE" id="PS50943"/>
    </source>
</evidence>
<proteinExistence type="predicted"/>
<evidence type="ECO:0000256" key="1">
    <source>
        <dbReference type="ARBA" id="ARBA00023125"/>
    </source>
</evidence>
<dbReference type="SUPFAM" id="SSF47413">
    <property type="entry name" value="lambda repressor-like DNA-binding domains"/>
    <property type="match status" value="1"/>
</dbReference>
<dbReference type="RefSeq" id="WP_117808715.1">
    <property type="nucleotide sequence ID" value="NZ_JACOOX010000005.1"/>
</dbReference>
<accession>A0A8I0AJG7</accession>